<dbReference type="AlphaFoldDB" id="A0A9W4TQZ3"/>
<dbReference type="SUPFAM" id="SSF103473">
    <property type="entry name" value="MFS general substrate transporter"/>
    <property type="match status" value="1"/>
</dbReference>
<name>A0A9W4TQZ3_9ASCO</name>
<evidence type="ECO:0000256" key="1">
    <source>
        <dbReference type="ARBA" id="ARBA00004141"/>
    </source>
</evidence>
<keyword evidence="2" id="KW-0813">Transport</keyword>
<sequence>MSKATTSHLEKSEISHIENEDRSLTDLKQSESEFAFSNEVEDEYANLPESLQGLTPEELTKLEKKTTRKIDIRLMPMLIYIYILNYLDRNNIASARLAGLEKDIGLVGNQYQTCISVLFAGYILFQVPSNMLLNKLGRPSIYITVVMTIWGVLSTCTGAVQSYGGLLAIRILLGVVESKTLASRNSILYAGSLISSAFSGLIAAGILKIPGLKGQSWRWLFIVEGGLTVASVPFAYFVLPDNPSNTKFLSQQEKDIIMWKMSKDVGVKDSDQVNEESDLQGFFSACKDIKVWILCGTHSWLVAACGVTNFFPTVVETLNFSRTITLVLTAPPYLIAVVATFLWARHADKSGERMLHVVIPLILSLVSFIIAACTLNTGARYFAMCLMVPSLYCAFVVILTWISNTVPRPPAKRAAAIAIVNCLSNSTSIWNAYLYPSGDGPRYMIAFICNCVFIALAIAFALGLAVRLRILNKKIDNGSLNWEREFGKGFDASKINADFRFLH</sequence>
<evidence type="ECO:0000256" key="4">
    <source>
        <dbReference type="ARBA" id="ARBA00022989"/>
    </source>
</evidence>
<accession>A0A9W4TQZ3</accession>
<feature type="transmembrane region" description="Helical" evidence="7">
    <location>
        <begin position="445"/>
        <end position="466"/>
    </location>
</feature>
<evidence type="ECO:0000313" key="8">
    <source>
        <dbReference type="EMBL" id="CAI5755711.1"/>
    </source>
</evidence>
<feature type="transmembrane region" description="Helical" evidence="7">
    <location>
        <begin position="219"/>
        <end position="239"/>
    </location>
</feature>
<evidence type="ECO:0008006" key="10">
    <source>
        <dbReference type="Google" id="ProtNLM"/>
    </source>
</evidence>
<evidence type="ECO:0000256" key="5">
    <source>
        <dbReference type="ARBA" id="ARBA00023136"/>
    </source>
</evidence>
<dbReference type="FunFam" id="1.20.1250.20:FF:000013">
    <property type="entry name" value="MFS general substrate transporter"/>
    <property type="match status" value="1"/>
</dbReference>
<dbReference type="InterPro" id="IPR036259">
    <property type="entry name" value="MFS_trans_sf"/>
</dbReference>
<comment type="caution">
    <text evidence="8">The sequence shown here is derived from an EMBL/GenBank/DDBJ whole genome shotgun (WGS) entry which is preliminary data.</text>
</comment>
<feature type="transmembrane region" description="Helical" evidence="7">
    <location>
        <begin position="355"/>
        <end position="375"/>
    </location>
</feature>
<dbReference type="Pfam" id="PF07690">
    <property type="entry name" value="MFS_1"/>
    <property type="match status" value="1"/>
</dbReference>
<dbReference type="FunFam" id="1.20.1250.20:FF:000057">
    <property type="entry name" value="MFS general substrate transporter"/>
    <property type="match status" value="1"/>
</dbReference>
<feature type="transmembrane region" description="Helical" evidence="7">
    <location>
        <begin position="414"/>
        <end position="433"/>
    </location>
</feature>
<reference evidence="8" key="1">
    <citation type="submission" date="2022-12" db="EMBL/GenBank/DDBJ databases">
        <authorList>
            <person name="Brejova B."/>
        </authorList>
    </citation>
    <scope>NUCLEOTIDE SEQUENCE</scope>
</reference>
<proteinExistence type="predicted"/>
<keyword evidence="5 7" id="KW-0472">Membrane</keyword>
<feature type="transmembrane region" description="Helical" evidence="7">
    <location>
        <begin position="186"/>
        <end position="207"/>
    </location>
</feature>
<comment type="subcellular location">
    <subcellularLocation>
        <location evidence="1">Membrane</location>
        <topology evidence="1">Multi-pass membrane protein</topology>
    </subcellularLocation>
</comment>
<feature type="region of interest" description="Disordered" evidence="6">
    <location>
        <begin position="1"/>
        <end position="22"/>
    </location>
</feature>
<keyword evidence="9" id="KW-1185">Reference proteome</keyword>
<feature type="transmembrane region" description="Helical" evidence="7">
    <location>
        <begin position="381"/>
        <end position="402"/>
    </location>
</feature>
<feature type="transmembrane region" description="Helical" evidence="7">
    <location>
        <begin position="110"/>
        <end position="129"/>
    </location>
</feature>
<dbReference type="GO" id="GO:0016020">
    <property type="term" value="C:membrane"/>
    <property type="evidence" value="ECO:0007669"/>
    <property type="project" value="UniProtKB-SubCell"/>
</dbReference>
<evidence type="ECO:0000256" key="3">
    <source>
        <dbReference type="ARBA" id="ARBA00022692"/>
    </source>
</evidence>
<evidence type="ECO:0000313" key="9">
    <source>
        <dbReference type="Proteomes" id="UP001152885"/>
    </source>
</evidence>
<evidence type="ECO:0000256" key="6">
    <source>
        <dbReference type="SAM" id="MobiDB-lite"/>
    </source>
</evidence>
<evidence type="ECO:0000256" key="7">
    <source>
        <dbReference type="SAM" id="Phobius"/>
    </source>
</evidence>
<evidence type="ECO:0000256" key="2">
    <source>
        <dbReference type="ARBA" id="ARBA00022448"/>
    </source>
</evidence>
<dbReference type="PANTHER" id="PTHR43791:SF92">
    <property type="entry name" value="AGL026WP"/>
    <property type="match status" value="1"/>
</dbReference>
<gene>
    <name evidence="8" type="ORF">CANVERA_P0227</name>
</gene>
<dbReference type="EMBL" id="CANTUO010000001">
    <property type="protein sequence ID" value="CAI5755711.1"/>
    <property type="molecule type" value="Genomic_DNA"/>
</dbReference>
<dbReference type="PANTHER" id="PTHR43791">
    <property type="entry name" value="PERMEASE-RELATED"/>
    <property type="match status" value="1"/>
</dbReference>
<organism evidence="8 9">
    <name type="scientific">Candida verbasci</name>
    <dbReference type="NCBI Taxonomy" id="1227364"/>
    <lineage>
        <taxon>Eukaryota</taxon>
        <taxon>Fungi</taxon>
        <taxon>Dikarya</taxon>
        <taxon>Ascomycota</taxon>
        <taxon>Saccharomycotina</taxon>
        <taxon>Pichiomycetes</taxon>
        <taxon>Debaryomycetaceae</taxon>
        <taxon>Candida/Lodderomyces clade</taxon>
        <taxon>Candida</taxon>
    </lineage>
</organism>
<protein>
    <recommendedName>
        <fullName evidence="10">Major facilitator superfamily (MFS) profile domain-containing protein</fullName>
    </recommendedName>
</protein>
<dbReference type="GO" id="GO:0022857">
    <property type="term" value="F:transmembrane transporter activity"/>
    <property type="evidence" value="ECO:0007669"/>
    <property type="project" value="InterPro"/>
</dbReference>
<keyword evidence="3 7" id="KW-0812">Transmembrane</keyword>
<feature type="transmembrane region" description="Helical" evidence="7">
    <location>
        <begin position="324"/>
        <end position="343"/>
    </location>
</feature>
<dbReference type="Proteomes" id="UP001152885">
    <property type="component" value="Unassembled WGS sequence"/>
</dbReference>
<feature type="compositionally biased region" description="Basic and acidic residues" evidence="6">
    <location>
        <begin position="8"/>
        <end position="22"/>
    </location>
</feature>
<keyword evidence="4 7" id="KW-1133">Transmembrane helix</keyword>
<dbReference type="InterPro" id="IPR011701">
    <property type="entry name" value="MFS"/>
</dbReference>
<dbReference type="OrthoDB" id="2985014at2759"/>
<dbReference type="Gene3D" id="1.20.1250.20">
    <property type="entry name" value="MFS general substrate transporter like domains"/>
    <property type="match status" value="2"/>
</dbReference>
<feature type="transmembrane region" description="Helical" evidence="7">
    <location>
        <begin position="141"/>
        <end position="166"/>
    </location>
</feature>